<dbReference type="Pfam" id="PF17642">
    <property type="entry name" value="TssD"/>
    <property type="match status" value="1"/>
</dbReference>
<comment type="caution">
    <text evidence="2">The sequence shown here is derived from an EMBL/GenBank/DDBJ whole genome shotgun (WGS) entry which is preliminary data.</text>
</comment>
<evidence type="ECO:0000313" key="2">
    <source>
        <dbReference type="EMBL" id="MBL3657559.1"/>
    </source>
</evidence>
<evidence type="ECO:0000256" key="1">
    <source>
        <dbReference type="SAM" id="MobiDB-lite"/>
    </source>
</evidence>
<sequence>MGIIAKLHYEENSYNVIEAEYGIRQKIDESGKPSSAPTFTGLEVVLEASRDNTFFEFATQAQNKIQKLVLEYVPSIQGGKSRRITFYDCHVVYNHQGFKHQSEQPMQETIIITAGGVQDSASSAEYSTYWRKTFGQTEASSSEEKGNSEQPKELKVKAKLS</sequence>
<dbReference type="GO" id="GO:0033104">
    <property type="term" value="C:type VI protein secretion system complex"/>
    <property type="evidence" value="ECO:0007669"/>
    <property type="project" value="InterPro"/>
</dbReference>
<dbReference type="RefSeq" id="WP_202245343.1">
    <property type="nucleotide sequence ID" value="NZ_JAESIY010000008.1"/>
</dbReference>
<dbReference type="InterPro" id="IPR041408">
    <property type="entry name" value="Hcp_Tssd"/>
</dbReference>
<feature type="compositionally biased region" description="Basic and acidic residues" evidence="1">
    <location>
        <begin position="142"/>
        <end position="161"/>
    </location>
</feature>
<organism evidence="2 3">
    <name type="scientific">Fulvivirga sediminis</name>
    <dbReference type="NCBI Taxonomy" id="2803949"/>
    <lineage>
        <taxon>Bacteria</taxon>
        <taxon>Pseudomonadati</taxon>
        <taxon>Bacteroidota</taxon>
        <taxon>Cytophagia</taxon>
        <taxon>Cytophagales</taxon>
        <taxon>Fulvivirgaceae</taxon>
        <taxon>Fulvivirga</taxon>
    </lineage>
</organism>
<accession>A0A937FB26</accession>
<feature type="region of interest" description="Disordered" evidence="1">
    <location>
        <begin position="137"/>
        <end position="161"/>
    </location>
</feature>
<reference evidence="2" key="1">
    <citation type="submission" date="2021-01" db="EMBL/GenBank/DDBJ databases">
        <title>Fulvivirga kasyanovii gen. nov., sp nov., a novel member of the phylum Bacteroidetes isolated from seawater in a mussel farm.</title>
        <authorList>
            <person name="Zhao L.-H."/>
            <person name="Wang Z.-J."/>
        </authorList>
    </citation>
    <scope>NUCLEOTIDE SEQUENCE</scope>
    <source>
        <strain evidence="2">2943</strain>
    </source>
</reference>
<keyword evidence="3" id="KW-1185">Reference proteome</keyword>
<proteinExistence type="predicted"/>
<dbReference type="EMBL" id="JAESIY010000008">
    <property type="protein sequence ID" value="MBL3657559.1"/>
    <property type="molecule type" value="Genomic_DNA"/>
</dbReference>
<dbReference type="Proteomes" id="UP000659388">
    <property type="component" value="Unassembled WGS sequence"/>
</dbReference>
<gene>
    <name evidence="2" type="ORF">JL102_15530</name>
</gene>
<protein>
    <submittedName>
        <fullName evidence="2">Uncharacterized protein</fullName>
    </submittedName>
</protein>
<evidence type="ECO:0000313" key="3">
    <source>
        <dbReference type="Proteomes" id="UP000659388"/>
    </source>
</evidence>
<name>A0A937FB26_9BACT</name>
<dbReference type="AlphaFoldDB" id="A0A937FB26"/>